<feature type="domain" description="Core-binding (CB)" evidence="7">
    <location>
        <begin position="187"/>
        <end position="271"/>
    </location>
</feature>
<dbReference type="InterPro" id="IPR050808">
    <property type="entry name" value="Phage_Integrase"/>
</dbReference>
<dbReference type="PANTHER" id="PTHR30629">
    <property type="entry name" value="PROPHAGE INTEGRASE"/>
    <property type="match status" value="1"/>
</dbReference>
<evidence type="ECO:0000256" key="1">
    <source>
        <dbReference type="ARBA" id="ARBA00008857"/>
    </source>
</evidence>
<keyword evidence="9" id="KW-1185">Reference proteome</keyword>
<evidence type="ECO:0000259" key="7">
    <source>
        <dbReference type="PROSITE" id="PS51900"/>
    </source>
</evidence>
<reference evidence="8 9" key="1">
    <citation type="submission" date="2023-06" db="EMBL/GenBank/DDBJ databases">
        <title>Novel species in genus Planococcus.</title>
        <authorList>
            <person name="Ning S."/>
        </authorList>
    </citation>
    <scope>NUCLEOTIDE SEQUENCE [LARGE SCALE GENOMIC DNA]</scope>
    <source>
        <strain evidence="8 9">N064</strain>
    </source>
</reference>
<dbReference type="Proteomes" id="UP001172054">
    <property type="component" value="Unassembled WGS sequence"/>
</dbReference>
<dbReference type="SUPFAM" id="SSF56349">
    <property type="entry name" value="DNA breaking-rejoining enzymes"/>
    <property type="match status" value="1"/>
</dbReference>
<organism evidence="8 9">
    <name type="scientific">Planococcus liqunii</name>
    <dbReference type="NCBI Taxonomy" id="3058394"/>
    <lineage>
        <taxon>Bacteria</taxon>
        <taxon>Bacillati</taxon>
        <taxon>Bacillota</taxon>
        <taxon>Bacilli</taxon>
        <taxon>Bacillales</taxon>
        <taxon>Caryophanaceae</taxon>
        <taxon>Planococcus</taxon>
    </lineage>
</organism>
<sequence length="472" mass="55456">MDKKLQVFVSSTYKDLKNERQKAVEGILKARHIPAGMELFIPTDKTQWEIIQEWIKDSDVLLLILGGRYGSVEPNSQKSYTQLEYEFALANDIPVFSIVLNDQFLANKKSADISVQIYEYEIENAAIEQYKEFKNKVFSNYAQSVETIDQISTEVTLALQNFIARDSSDYQFRGWIRGVEKLDPIKYSWERNINRYLDEKKRKGRTQVTIDSYTGDFKILSNFFKDKNAWDINIEDMRKFFIYREDNYPLKERSSLEKIRGVINGLFEWMVKEKIIDLNPVKEIDSYYYYRKEKDILTEAEIQRLRKEGANLRDRAIIEILLSTGCHLSEISKIDRKDIDWVNNTVSLTSSKGDKRIGFLTEQAEKSIKQYIQSRNDQVNFLLVTERRPYREISPDAIAMVVRKVANKAALNRPISPRTFRNTYATILEEQGYPLNIIESLLGYHPRKNRAEVYVKITSRNIWNVLKKRPDF</sequence>
<dbReference type="PROSITE" id="PS51900">
    <property type="entry name" value="CB"/>
    <property type="match status" value="1"/>
</dbReference>
<evidence type="ECO:0000313" key="8">
    <source>
        <dbReference type="EMBL" id="MDN7227329.1"/>
    </source>
</evidence>
<dbReference type="Pfam" id="PF00589">
    <property type="entry name" value="Phage_integrase"/>
    <property type="match status" value="1"/>
</dbReference>
<evidence type="ECO:0000256" key="4">
    <source>
        <dbReference type="ARBA" id="ARBA00023172"/>
    </source>
</evidence>
<evidence type="ECO:0000256" key="3">
    <source>
        <dbReference type="ARBA" id="ARBA00023125"/>
    </source>
</evidence>
<dbReference type="PANTHER" id="PTHR30629:SF2">
    <property type="entry name" value="PROPHAGE INTEGRASE INTS-RELATED"/>
    <property type="match status" value="1"/>
</dbReference>
<feature type="domain" description="Tyr recombinase" evidence="6">
    <location>
        <begin position="292"/>
        <end position="467"/>
    </location>
</feature>
<comment type="similarity">
    <text evidence="1">Belongs to the 'phage' integrase family.</text>
</comment>
<dbReference type="Gene3D" id="1.10.443.10">
    <property type="entry name" value="Intergrase catalytic core"/>
    <property type="match status" value="1"/>
</dbReference>
<name>A0ABT8MQZ2_9BACL</name>
<protein>
    <submittedName>
        <fullName evidence="8">DUF4062 domain-containing protein</fullName>
    </submittedName>
</protein>
<dbReference type="Gene3D" id="1.10.150.130">
    <property type="match status" value="1"/>
</dbReference>
<evidence type="ECO:0000256" key="5">
    <source>
        <dbReference type="PROSITE-ProRule" id="PRU01248"/>
    </source>
</evidence>
<gene>
    <name evidence="8" type="ORF">QWY15_08505</name>
</gene>
<dbReference type="EMBL" id="JAUJWW010000003">
    <property type="protein sequence ID" value="MDN7227329.1"/>
    <property type="molecule type" value="Genomic_DNA"/>
</dbReference>
<keyword evidence="3 5" id="KW-0238">DNA-binding</keyword>
<keyword evidence="4" id="KW-0233">DNA recombination</keyword>
<dbReference type="InterPro" id="IPR044068">
    <property type="entry name" value="CB"/>
</dbReference>
<dbReference type="InterPro" id="IPR002104">
    <property type="entry name" value="Integrase_catalytic"/>
</dbReference>
<dbReference type="Pfam" id="PF13271">
    <property type="entry name" value="DUF4062"/>
    <property type="match status" value="1"/>
</dbReference>
<dbReference type="InterPro" id="IPR011010">
    <property type="entry name" value="DNA_brk_join_enz"/>
</dbReference>
<dbReference type="InterPro" id="IPR025139">
    <property type="entry name" value="DUF4062"/>
</dbReference>
<dbReference type="RefSeq" id="WP_301726031.1">
    <property type="nucleotide sequence ID" value="NZ_JAUJWW010000003.1"/>
</dbReference>
<keyword evidence="2" id="KW-0229">DNA integration</keyword>
<dbReference type="InterPro" id="IPR010998">
    <property type="entry name" value="Integrase_recombinase_N"/>
</dbReference>
<dbReference type="InterPro" id="IPR013762">
    <property type="entry name" value="Integrase-like_cat_sf"/>
</dbReference>
<proteinExistence type="inferred from homology"/>
<accession>A0ABT8MQZ2</accession>
<evidence type="ECO:0000256" key="2">
    <source>
        <dbReference type="ARBA" id="ARBA00022908"/>
    </source>
</evidence>
<evidence type="ECO:0000259" key="6">
    <source>
        <dbReference type="PROSITE" id="PS51898"/>
    </source>
</evidence>
<evidence type="ECO:0000313" key="9">
    <source>
        <dbReference type="Proteomes" id="UP001172054"/>
    </source>
</evidence>
<comment type="caution">
    <text evidence="8">The sequence shown here is derived from an EMBL/GenBank/DDBJ whole genome shotgun (WGS) entry which is preliminary data.</text>
</comment>
<dbReference type="PROSITE" id="PS51898">
    <property type="entry name" value="TYR_RECOMBINASE"/>
    <property type="match status" value="1"/>
</dbReference>